<feature type="region of interest" description="Disordered" evidence="1">
    <location>
        <begin position="224"/>
        <end position="244"/>
    </location>
</feature>
<name>A0A0K9XBY7_9ACTN</name>
<dbReference type="SUPFAM" id="SSF53474">
    <property type="entry name" value="alpha/beta-Hydrolases"/>
    <property type="match status" value="1"/>
</dbReference>
<keyword evidence="3" id="KW-1185">Reference proteome</keyword>
<dbReference type="InterPro" id="IPR029058">
    <property type="entry name" value="AB_hydrolase_fold"/>
</dbReference>
<dbReference type="AlphaFoldDB" id="A0A0K9XBY7"/>
<dbReference type="STRING" id="1678637.AC230_19305"/>
<dbReference type="ESTHER" id="9actn-a0a0k9xby7">
    <property type="family name" value="Dieckmann_Cyclase"/>
</dbReference>
<organism evidence="2 3">
    <name type="scientific">Streptomyces caatingaensis</name>
    <dbReference type="NCBI Taxonomy" id="1678637"/>
    <lineage>
        <taxon>Bacteria</taxon>
        <taxon>Bacillati</taxon>
        <taxon>Actinomycetota</taxon>
        <taxon>Actinomycetes</taxon>
        <taxon>Kitasatosporales</taxon>
        <taxon>Streptomycetaceae</taxon>
        <taxon>Streptomyces</taxon>
    </lineage>
</organism>
<dbReference type="EMBL" id="LFXA01000012">
    <property type="protein sequence ID" value="KNB50930.1"/>
    <property type="molecule type" value="Genomic_DNA"/>
</dbReference>
<comment type="caution">
    <text evidence="2">The sequence shown here is derived from an EMBL/GenBank/DDBJ whole genome shotgun (WGS) entry which is preliminary data.</text>
</comment>
<protein>
    <recommendedName>
        <fullName evidence="4">Thioesterase domain-containing protein</fullName>
    </recommendedName>
</protein>
<evidence type="ECO:0000313" key="2">
    <source>
        <dbReference type="EMBL" id="KNB50930.1"/>
    </source>
</evidence>
<proteinExistence type="predicted"/>
<dbReference type="Gene3D" id="3.40.50.1820">
    <property type="entry name" value="alpha/beta hydrolase"/>
    <property type="match status" value="1"/>
</dbReference>
<dbReference type="OrthoDB" id="3601157at2"/>
<accession>A0A0K9XBY7</accession>
<sequence>MAKPTSWNIVTVADSDEVVIAADFPATGRPEAQFTDLAPLLGDTRSFWQTVPPVVSPEEGVSGADYIKQWGAELADSGLVVRGVLGFCVGGVYAAALADEAARRQERPPVLVLFDPEQATVPTLYWQFEKLLGNLTTVLSAEEVTRVRDTSLALMQEHGEDVGGYAAGLHRVFRSVAVDAFGRLGLDAERTEEMIGLFSSFISYLSVAARLDVSDTWRRATAISSSSPRSGLNPHRSPAGEDSPLVAREIRFDTEHAQLLRSDAVAETVRELLRP</sequence>
<evidence type="ECO:0008006" key="4">
    <source>
        <dbReference type="Google" id="ProtNLM"/>
    </source>
</evidence>
<evidence type="ECO:0000313" key="3">
    <source>
        <dbReference type="Proteomes" id="UP000037288"/>
    </source>
</evidence>
<dbReference type="PATRIC" id="fig|1678637.3.peg.4150"/>
<reference evidence="3" key="1">
    <citation type="submission" date="2015-07" db="EMBL/GenBank/DDBJ databases">
        <title>Draft genome sequence of Streptomyces sp. CMAA 1322, a bacterium isolated from Caatinga biome, from dry forest semiarid of Brazil.</title>
        <authorList>
            <person name="Santos S.N."/>
            <person name="Gacesa R."/>
            <person name="Taketani R.G."/>
            <person name="Long P.F."/>
            <person name="Melo I.S."/>
        </authorList>
    </citation>
    <scope>NUCLEOTIDE SEQUENCE [LARGE SCALE GENOMIC DNA]</scope>
    <source>
        <strain evidence="3">CMAA 1322</strain>
    </source>
</reference>
<dbReference type="RefSeq" id="WP_049717535.1">
    <property type="nucleotide sequence ID" value="NZ_LFXA01000012.1"/>
</dbReference>
<gene>
    <name evidence="2" type="ORF">AC230_19305</name>
</gene>
<evidence type="ECO:0000256" key="1">
    <source>
        <dbReference type="SAM" id="MobiDB-lite"/>
    </source>
</evidence>
<dbReference type="Proteomes" id="UP000037288">
    <property type="component" value="Unassembled WGS sequence"/>
</dbReference>